<dbReference type="Proteomes" id="UP001159042">
    <property type="component" value="Unassembled WGS sequence"/>
</dbReference>
<protein>
    <submittedName>
        <fullName evidence="1">Uncharacterized protein</fullName>
    </submittedName>
</protein>
<sequence>MWDNPFVVPLYFMFPIHFKASLGTSSTREESKGIDDETSFNQRHWWRNKKHSRKPSRENSTHKMAVDSVRQQDALQSCVNEFCPLRRITHRKPPVAWFNDDLRYMRDKLAAVKVVCDASDDPLYKAVYNSMLTKPKIYGGWLTLNGTVPGFNTVNV</sequence>
<reference evidence="1 2" key="1">
    <citation type="journal article" date="2023" name="Insect Mol. Biol.">
        <title>Genome sequencing provides insights into the evolution of gene families encoding plant cell wall-degrading enzymes in longhorned beetles.</title>
        <authorList>
            <person name="Shin N.R."/>
            <person name="Okamura Y."/>
            <person name="Kirsch R."/>
            <person name="Pauchet Y."/>
        </authorList>
    </citation>
    <scope>NUCLEOTIDE SEQUENCE [LARGE SCALE GENOMIC DNA]</scope>
    <source>
        <strain evidence="1">EAD_L_NR</strain>
    </source>
</reference>
<name>A0AAV8VCV8_9CUCU</name>
<dbReference type="EMBL" id="JANEYG010000158">
    <property type="protein sequence ID" value="KAJ8911862.1"/>
    <property type="molecule type" value="Genomic_DNA"/>
</dbReference>
<accession>A0AAV8VCV8</accession>
<organism evidence="1 2">
    <name type="scientific">Exocentrus adspersus</name>
    <dbReference type="NCBI Taxonomy" id="1586481"/>
    <lineage>
        <taxon>Eukaryota</taxon>
        <taxon>Metazoa</taxon>
        <taxon>Ecdysozoa</taxon>
        <taxon>Arthropoda</taxon>
        <taxon>Hexapoda</taxon>
        <taxon>Insecta</taxon>
        <taxon>Pterygota</taxon>
        <taxon>Neoptera</taxon>
        <taxon>Endopterygota</taxon>
        <taxon>Coleoptera</taxon>
        <taxon>Polyphaga</taxon>
        <taxon>Cucujiformia</taxon>
        <taxon>Chrysomeloidea</taxon>
        <taxon>Cerambycidae</taxon>
        <taxon>Lamiinae</taxon>
        <taxon>Acanthocinini</taxon>
        <taxon>Exocentrus</taxon>
    </lineage>
</organism>
<comment type="caution">
    <text evidence="1">The sequence shown here is derived from an EMBL/GenBank/DDBJ whole genome shotgun (WGS) entry which is preliminary data.</text>
</comment>
<gene>
    <name evidence="1" type="ORF">NQ315_012528</name>
</gene>
<dbReference type="AlphaFoldDB" id="A0AAV8VCV8"/>
<proteinExistence type="predicted"/>
<evidence type="ECO:0000313" key="2">
    <source>
        <dbReference type="Proteomes" id="UP001159042"/>
    </source>
</evidence>
<keyword evidence="2" id="KW-1185">Reference proteome</keyword>
<evidence type="ECO:0000313" key="1">
    <source>
        <dbReference type="EMBL" id="KAJ8911862.1"/>
    </source>
</evidence>